<dbReference type="InterPro" id="IPR025452">
    <property type="entry name" value="DUF4218"/>
</dbReference>
<feature type="domain" description="Transposase-associated" evidence="3">
    <location>
        <begin position="3"/>
        <end position="76"/>
    </location>
</feature>
<dbReference type="Pfam" id="PF13952">
    <property type="entry name" value="DUF4216"/>
    <property type="match status" value="1"/>
</dbReference>
<dbReference type="Proteomes" id="UP000743370">
    <property type="component" value="Unassembled WGS sequence"/>
</dbReference>
<dbReference type="EMBL" id="JABFOF010000001">
    <property type="protein sequence ID" value="KAG2409894.1"/>
    <property type="molecule type" value="Genomic_DNA"/>
</dbReference>
<dbReference type="PANTHER" id="PTHR48258">
    <property type="entry name" value="DUF4218 DOMAIN-CONTAINING PROTEIN-RELATED"/>
    <property type="match status" value="1"/>
</dbReference>
<proteinExistence type="predicted"/>
<sequence length="1062" mass="122769">MDRSWIKSKRTTEEYERGVEQFIEFATRNVANNNGRFYCPCVNCLNERRLPTAVIREHVLCDGFLRSYTKWTWHGELVEVPIAHVSQTEAEEVDLVMEDGLEQMIRDVGDDVIARSHMYQTLCSDAKMPLYSGCIKYTKLSAILKLFNVKARNGWSDKSFTELLELVSDILPEGNTMPTSNYDAKKILCPMGMEYKKIHACPNDCVLYRKEYEKLHHCPHCGLSRYKQKDGDFEDDVRKGVPAKVLWYLPIIPRFKRLFANVKDAKLIRWHVDERKRDGQIRHPADCSQWQTIDSMFPYFGNDPRNLRLGLATDGMNPYGNLSSRHSSWPVMLVIYNLPPWLCMKRKYVMLSLMVSGPRQPGNDIDVYLSPLVEDLKMLWEEGVDVFDGYAGSTFKLHAMLFCTINDFPAYGNLSGYSTKGHKACPICEEGTCHHQLKHGKKTVYIGHRRFLSANHPFRKLKKAFNGCQENEIAPTPLSGLEVYERVKDINVVLGKTKKQATTTNIWKKRSIFFDLPYWRMLDVRHCIDVMHVEKNVCDSIIGTLLNIQGKTKDGMKSRLDLVEMGIREQLAPQSHGKRTYLPPACHTLSKQEKRSFCEFLHGVKVPYGYSSNVKRLVSMKDLKLLGLKSHDCHVLMQQLLPVAIRGILPKNIRYALTRLCFFFNAICSKVFEPAWLDYLENEAKVILCELEMYFPPSFFDIMVHLIVHLVREIRLCGPVFLRWMYPIERYMKILKGYVKNQYRPEASIVERYIAEEAIEFCTEYILEIEAIGVPKTRHHGRIAGKGTRSAKVVTLARHEVIQAHFYILNNTDIVQPYLSAHKDIVKRDNPRMPEKWLINEHNKTFLRWFKEKVQIDNTSCDTLKWLACEPNFDVICWSGYDINNCSFYTKSEDDKSTMQNSGVMVVAESMHFSSSKDKHPIMASMCYFGVIEDIWMIDYTSFRVPVFKCKWVDSNNGVKTDDLGFTLVDLHKAKYTDEPFIMASQAKQVFYVNDPSNKRWSIVLQGRTTHGSHPNDGSTLDIYETPSFSTNIPTLDVDTEVDDVHATRDDHHEGLWENIPT</sequence>
<evidence type="ECO:0000259" key="3">
    <source>
        <dbReference type="Pfam" id="PF13963"/>
    </source>
</evidence>
<reference evidence="4 5" key="1">
    <citation type="submission" date="2020-05" db="EMBL/GenBank/DDBJ databases">
        <title>Vigna angularis (adzuki bean) Var. LongXiaoDou No. 4 denovo assembly.</title>
        <authorList>
            <person name="Xiang H."/>
        </authorList>
    </citation>
    <scope>NUCLEOTIDE SEQUENCE [LARGE SCALE GENOMIC DNA]</scope>
    <source>
        <tissue evidence="4">Leaf</tissue>
    </source>
</reference>
<dbReference type="InterPro" id="IPR025312">
    <property type="entry name" value="DUF4216"/>
</dbReference>
<evidence type="ECO:0000313" key="5">
    <source>
        <dbReference type="Proteomes" id="UP000743370"/>
    </source>
</evidence>
<comment type="caution">
    <text evidence="4">The sequence shown here is derived from an EMBL/GenBank/DDBJ whole genome shotgun (WGS) entry which is preliminary data.</text>
</comment>
<dbReference type="Pfam" id="PF13963">
    <property type="entry name" value="Transpos_assoc"/>
    <property type="match status" value="1"/>
</dbReference>
<protein>
    <recommendedName>
        <fullName evidence="6">Transposase-associated domain-containing protein</fullName>
    </recommendedName>
</protein>
<evidence type="ECO:0000313" key="4">
    <source>
        <dbReference type="EMBL" id="KAG2409894.1"/>
    </source>
</evidence>
<dbReference type="InterPro" id="IPR004242">
    <property type="entry name" value="Transposase_21"/>
</dbReference>
<evidence type="ECO:0000259" key="2">
    <source>
        <dbReference type="Pfam" id="PF13960"/>
    </source>
</evidence>
<dbReference type="InterPro" id="IPR029480">
    <property type="entry name" value="Transpos_assoc"/>
</dbReference>
<dbReference type="PANTHER" id="PTHR48258:SF9">
    <property type="entry name" value="OS01G0348150 PROTEIN"/>
    <property type="match status" value="1"/>
</dbReference>
<name>A0A8T0LD44_PHAAN</name>
<feature type="domain" description="DUF4216" evidence="1">
    <location>
        <begin position="938"/>
        <end position="1004"/>
    </location>
</feature>
<evidence type="ECO:0000259" key="1">
    <source>
        <dbReference type="Pfam" id="PF13952"/>
    </source>
</evidence>
<evidence type="ECO:0008006" key="6">
    <source>
        <dbReference type="Google" id="ProtNLM"/>
    </source>
</evidence>
<dbReference type="Pfam" id="PF02992">
    <property type="entry name" value="Transposase_21"/>
    <property type="match status" value="1"/>
</dbReference>
<accession>A0A8T0LD44</accession>
<organism evidence="4 5">
    <name type="scientific">Phaseolus angularis</name>
    <name type="common">Azuki bean</name>
    <name type="synonym">Vigna angularis</name>
    <dbReference type="NCBI Taxonomy" id="3914"/>
    <lineage>
        <taxon>Eukaryota</taxon>
        <taxon>Viridiplantae</taxon>
        <taxon>Streptophyta</taxon>
        <taxon>Embryophyta</taxon>
        <taxon>Tracheophyta</taxon>
        <taxon>Spermatophyta</taxon>
        <taxon>Magnoliopsida</taxon>
        <taxon>eudicotyledons</taxon>
        <taxon>Gunneridae</taxon>
        <taxon>Pentapetalae</taxon>
        <taxon>rosids</taxon>
        <taxon>fabids</taxon>
        <taxon>Fabales</taxon>
        <taxon>Fabaceae</taxon>
        <taxon>Papilionoideae</taxon>
        <taxon>50 kb inversion clade</taxon>
        <taxon>NPAAA clade</taxon>
        <taxon>indigoferoid/millettioid clade</taxon>
        <taxon>Phaseoleae</taxon>
        <taxon>Vigna</taxon>
    </lineage>
</organism>
<dbReference type="AlphaFoldDB" id="A0A8T0LD44"/>
<gene>
    <name evidence="4" type="ORF">HKW66_Vig0005590</name>
</gene>
<feature type="domain" description="DUF4218" evidence="2">
    <location>
        <begin position="667"/>
        <end position="771"/>
    </location>
</feature>
<dbReference type="Pfam" id="PF13960">
    <property type="entry name" value="DUF4218"/>
    <property type="match status" value="1"/>
</dbReference>